<evidence type="ECO:0000313" key="3">
    <source>
        <dbReference type="Proteomes" id="UP000035199"/>
    </source>
</evidence>
<reference evidence="3" key="2">
    <citation type="submission" date="2015-05" db="EMBL/GenBank/DDBJ databases">
        <title>Complete genome sequence of Corynebacterium mustelae DSM 45274, isolated from various tissues of a male ferret with lethal sepsis.</title>
        <authorList>
            <person name="Ruckert C."/>
            <person name="Albersmeier A."/>
            <person name="Winkler A."/>
            <person name="Tauch A."/>
        </authorList>
    </citation>
    <scope>NUCLEOTIDE SEQUENCE [LARGE SCALE GENOMIC DNA]</scope>
    <source>
        <strain evidence="3">DSM 45274</strain>
    </source>
</reference>
<dbReference type="EMBL" id="CP011542">
    <property type="protein sequence ID" value="AKK06276.1"/>
    <property type="molecule type" value="Genomic_DNA"/>
</dbReference>
<name>A0A0G3GYP0_9CORY</name>
<organism evidence="2 3">
    <name type="scientific">Corynebacterium mustelae</name>
    <dbReference type="NCBI Taxonomy" id="571915"/>
    <lineage>
        <taxon>Bacteria</taxon>
        <taxon>Bacillati</taxon>
        <taxon>Actinomycetota</taxon>
        <taxon>Actinomycetes</taxon>
        <taxon>Mycobacteriales</taxon>
        <taxon>Corynebacteriaceae</taxon>
        <taxon>Corynebacterium</taxon>
    </lineage>
</organism>
<proteinExistence type="predicted"/>
<evidence type="ECO:0000259" key="1">
    <source>
        <dbReference type="Pfam" id="PF25148"/>
    </source>
</evidence>
<dbReference type="PATRIC" id="fig|571915.4.peg.2077"/>
<accession>A0A0G3GYP0</accession>
<dbReference type="KEGG" id="cmv:CMUST_09800"/>
<reference evidence="2 3" key="1">
    <citation type="journal article" date="2015" name="Genome Announc.">
        <title>Complete Genome Sequence of the Type Strain Corynebacterium mustelae DSM 45274, Isolated from Various Tissues of a Male Ferret with Lethal Sepsis.</title>
        <authorList>
            <person name="Ruckert C."/>
            <person name="Eimer J."/>
            <person name="Winkler A."/>
            <person name="Tauch A."/>
        </authorList>
    </citation>
    <scope>NUCLEOTIDE SEQUENCE [LARGE SCALE GENOMIC DNA]</scope>
    <source>
        <strain evidence="2 3">DSM 45274</strain>
    </source>
</reference>
<feature type="domain" description="DUF7824" evidence="1">
    <location>
        <begin position="494"/>
        <end position="601"/>
    </location>
</feature>
<keyword evidence="3" id="KW-1185">Reference proteome</keyword>
<dbReference type="Pfam" id="PF25148">
    <property type="entry name" value="DUF7824"/>
    <property type="match status" value="1"/>
</dbReference>
<protein>
    <recommendedName>
        <fullName evidence="1">DUF7824 domain-containing protein</fullName>
    </recommendedName>
</protein>
<gene>
    <name evidence="2" type="ORF">CMUST_09800</name>
</gene>
<dbReference type="AlphaFoldDB" id="A0A0G3GYP0"/>
<dbReference type="RefSeq" id="WP_047262331.1">
    <property type="nucleotide sequence ID" value="NZ_CP011542.1"/>
</dbReference>
<evidence type="ECO:0000313" key="2">
    <source>
        <dbReference type="EMBL" id="AKK06276.1"/>
    </source>
</evidence>
<sequence length="826" mass="90528">MSTTQELQAAVAVFRELGWNDVTRQNLMALPTGTSEQRAIAVAGLKSGTWETFDEKLRRQRNHAGVNLQKLALFAIRMGVPAPRALSLLNRYVRSYPTPIRFPLITGRGEKFATQFIKAVYGTRVPRPDDFYVNFDHYSTCIRLVAGNGGFSVPVPSVAGYIQDWSTFIVSLLPEHVDPTETAWMSKPWHMDEDISFHTFAPTFREHVDKGIAANLSVLGSFGKVLAAGAIMGLLPREEVITVFMQQIESPQRPAQRRRMVEYLVTDLAVTDAEMLAHLDVFSAALATSAPVYCAAFGPKIIALAPEPKLVDAATGPLYLTTATGQREALKALLDKPVPTADTIATLEPRIRELAQSRNTAVAKLAVKLLKLWNLDPQVSQDVAEVLPWHPAPPLWDCPKFDKGPATLDAFVDAERQLTPLRVDIHSEKRDALLVALANEDVAVARRASSTSKCVEFQRWARGEEILQGKGRRLGLLQARAVAIADRLGSIPVLLSEPTYEDLSIDFADLMHRLSHYQAAGVEVMEPDFQLALFRLNLDTADPEAALDCNVPVRVLRTHVLDETAGEIIAAYIRDPLPEPPLVETNFRHWAVDCETFAPDQPVYPESIAHLPNRLIRTYTSENGIPVGVFPRWTVAPTPHITRSCIGKSKYAAEEVACDVTQLARSRQPLGAGFVMNLLALQQPGPLPVHEKTAAALFDAWDRGLLIPGIADATLVEWAVTPTKLVGLGKTLEQLAHEGLLSLVWPVLDPLLKWTIQAPKPPAGTSDIAEAILALAPSVIHAVESGDADADQLKLPGVHHYANLPKSNKTTKAAQKILALTPPELL</sequence>
<dbReference type="OrthoDB" id="7065495at2"/>
<dbReference type="InterPro" id="IPR056726">
    <property type="entry name" value="DUF7824"/>
</dbReference>
<dbReference type="Proteomes" id="UP000035199">
    <property type="component" value="Chromosome"/>
</dbReference>